<dbReference type="Gene3D" id="3.30.70.2190">
    <property type="match status" value="1"/>
</dbReference>
<evidence type="ECO:0000256" key="5">
    <source>
        <dbReference type="ARBA" id="ARBA00023002"/>
    </source>
</evidence>
<reference evidence="8 9" key="1">
    <citation type="journal article" date="2016" name="Mol. Biol. Evol.">
        <title>Comparative Genomics of Early-Diverging Mushroom-Forming Fungi Provides Insights into the Origins of Lignocellulose Decay Capabilities.</title>
        <authorList>
            <person name="Nagy L.G."/>
            <person name="Riley R."/>
            <person name="Tritt A."/>
            <person name="Adam C."/>
            <person name="Daum C."/>
            <person name="Floudas D."/>
            <person name="Sun H."/>
            <person name="Yadav J.S."/>
            <person name="Pangilinan J."/>
            <person name="Larsson K.H."/>
            <person name="Matsuura K."/>
            <person name="Barry K."/>
            <person name="Labutti K."/>
            <person name="Kuo R."/>
            <person name="Ohm R.A."/>
            <person name="Bhattacharya S.S."/>
            <person name="Shirouzu T."/>
            <person name="Yoshinaga Y."/>
            <person name="Martin F.M."/>
            <person name="Grigoriev I.V."/>
            <person name="Hibbett D.S."/>
        </authorList>
    </citation>
    <scope>NUCLEOTIDE SEQUENCE [LARGE SCALE GENOMIC DNA]</scope>
    <source>
        <strain evidence="8 9">TUFC12733</strain>
    </source>
</reference>
<evidence type="ECO:0000313" key="9">
    <source>
        <dbReference type="Proteomes" id="UP000076738"/>
    </source>
</evidence>
<dbReference type="PROSITE" id="PS51387">
    <property type="entry name" value="FAD_PCMH"/>
    <property type="match status" value="1"/>
</dbReference>
<dbReference type="InterPro" id="IPR036318">
    <property type="entry name" value="FAD-bd_PCMH-like_sf"/>
</dbReference>
<dbReference type="Gene3D" id="1.10.45.10">
    <property type="entry name" value="Vanillyl-alcohol Oxidase, Chain A, domain 4"/>
    <property type="match status" value="1"/>
</dbReference>
<evidence type="ECO:0000313" key="8">
    <source>
        <dbReference type="EMBL" id="KZO93470.1"/>
    </source>
</evidence>
<dbReference type="GO" id="GO:0004458">
    <property type="term" value="F:D-lactate dehydrogenase (cytochrome) activity"/>
    <property type="evidence" value="ECO:0007669"/>
    <property type="project" value="UniProtKB-EC"/>
</dbReference>
<dbReference type="AlphaFoldDB" id="A0A167JD09"/>
<dbReference type="Gene3D" id="3.30.43.10">
    <property type="entry name" value="Uridine Diphospho-n-acetylenolpyruvylglucosamine Reductase, domain 2"/>
    <property type="match status" value="1"/>
</dbReference>
<evidence type="ECO:0000256" key="6">
    <source>
        <dbReference type="ARBA" id="ARBA00051436"/>
    </source>
</evidence>
<keyword evidence="5" id="KW-0560">Oxidoreductase</keyword>
<dbReference type="InterPro" id="IPR016169">
    <property type="entry name" value="FAD-bd_PCMH_sub2"/>
</dbReference>
<dbReference type="InterPro" id="IPR016166">
    <property type="entry name" value="FAD-bd_PCMH"/>
</dbReference>
<dbReference type="InterPro" id="IPR016167">
    <property type="entry name" value="FAD-bd_PCMH_sub1"/>
</dbReference>
<gene>
    <name evidence="8" type="ORF">CALVIDRAFT_485897</name>
</gene>
<dbReference type="SUPFAM" id="SSF56176">
    <property type="entry name" value="FAD-binding/transporter-associated domain-like"/>
    <property type="match status" value="1"/>
</dbReference>
<evidence type="ECO:0000256" key="2">
    <source>
        <dbReference type="ARBA" id="ARBA00008000"/>
    </source>
</evidence>
<feature type="domain" description="FAD-binding PCMH-type" evidence="7">
    <location>
        <begin position="68"/>
        <end position="248"/>
    </location>
</feature>
<proteinExistence type="inferred from homology"/>
<dbReference type="SUPFAM" id="SSF55103">
    <property type="entry name" value="FAD-linked oxidases, C-terminal domain"/>
    <property type="match status" value="1"/>
</dbReference>
<dbReference type="FunFam" id="3.30.70.2740:FF:000002">
    <property type="entry name" value="D-2-hydroxyglutarate dehydrogenase mitochondrial"/>
    <property type="match status" value="1"/>
</dbReference>
<dbReference type="PANTHER" id="PTHR43716:SF1">
    <property type="entry name" value="D-2-HYDROXYGLUTARATE DEHYDROGENASE, MITOCHONDRIAL"/>
    <property type="match status" value="1"/>
</dbReference>
<dbReference type="InterPro" id="IPR004113">
    <property type="entry name" value="FAD-bd_oxidored_4_C"/>
</dbReference>
<dbReference type="OrthoDB" id="5332616at2759"/>
<dbReference type="InterPro" id="IPR016171">
    <property type="entry name" value="Vanillyl_alc_oxidase_C-sub2"/>
</dbReference>
<name>A0A167JD09_CALVF</name>
<dbReference type="FunFam" id="3.30.70.2190:FF:000001">
    <property type="entry name" value="D-2-hydroxyglutarate dehydrogenase mitochondrial"/>
    <property type="match status" value="1"/>
</dbReference>
<comment type="catalytic activity">
    <reaction evidence="6">
        <text>(R)-lactate + 2 Fe(III)-[cytochrome c] = 2 Fe(II)-[cytochrome c] + pyruvate + 2 H(+)</text>
        <dbReference type="Rhea" id="RHEA:13521"/>
        <dbReference type="Rhea" id="RHEA-COMP:10350"/>
        <dbReference type="Rhea" id="RHEA-COMP:14399"/>
        <dbReference type="ChEBI" id="CHEBI:15361"/>
        <dbReference type="ChEBI" id="CHEBI:15378"/>
        <dbReference type="ChEBI" id="CHEBI:16004"/>
        <dbReference type="ChEBI" id="CHEBI:29033"/>
        <dbReference type="ChEBI" id="CHEBI:29034"/>
        <dbReference type="EC" id="1.1.2.4"/>
    </reaction>
</comment>
<evidence type="ECO:0000256" key="4">
    <source>
        <dbReference type="ARBA" id="ARBA00022827"/>
    </source>
</evidence>
<dbReference type="FunFam" id="3.30.465.10:FF:000001">
    <property type="entry name" value="D-2-hydroxyglutarate dehydrogenase, mitochondrial"/>
    <property type="match status" value="1"/>
</dbReference>
<dbReference type="GO" id="GO:0005739">
    <property type="term" value="C:mitochondrion"/>
    <property type="evidence" value="ECO:0007669"/>
    <property type="project" value="TreeGrafter"/>
</dbReference>
<comment type="cofactor">
    <cofactor evidence="1">
        <name>FAD</name>
        <dbReference type="ChEBI" id="CHEBI:57692"/>
    </cofactor>
</comment>
<keyword evidence="3" id="KW-0285">Flavoprotein</keyword>
<dbReference type="InterPro" id="IPR016164">
    <property type="entry name" value="FAD-linked_Oxase-like_C"/>
</dbReference>
<dbReference type="FunFam" id="3.30.43.10:FF:000011">
    <property type="entry name" value="D-lactate dehydrogenase (Cytochrome)"/>
    <property type="match status" value="1"/>
</dbReference>
<dbReference type="Gene3D" id="3.30.465.10">
    <property type="match status" value="1"/>
</dbReference>
<dbReference type="Pfam" id="PF01565">
    <property type="entry name" value="FAD_binding_4"/>
    <property type="match status" value="1"/>
</dbReference>
<protein>
    <submittedName>
        <fullName evidence="8">FAD-binding domain-containing protein</fullName>
    </submittedName>
</protein>
<evidence type="ECO:0000256" key="1">
    <source>
        <dbReference type="ARBA" id="ARBA00001974"/>
    </source>
</evidence>
<keyword evidence="4" id="KW-0274">FAD</keyword>
<organism evidence="8 9">
    <name type="scientific">Calocera viscosa (strain TUFC12733)</name>
    <dbReference type="NCBI Taxonomy" id="1330018"/>
    <lineage>
        <taxon>Eukaryota</taxon>
        <taxon>Fungi</taxon>
        <taxon>Dikarya</taxon>
        <taxon>Basidiomycota</taxon>
        <taxon>Agaricomycotina</taxon>
        <taxon>Dacrymycetes</taxon>
        <taxon>Dacrymycetales</taxon>
        <taxon>Dacrymycetaceae</taxon>
        <taxon>Calocera</taxon>
    </lineage>
</organism>
<dbReference type="Gene3D" id="3.30.70.2740">
    <property type="match status" value="1"/>
</dbReference>
<accession>A0A167JD09</accession>
<dbReference type="PANTHER" id="PTHR43716">
    <property type="entry name" value="D-2-HYDROXYGLUTARATE DEHYDROGENASE, MITOCHONDRIAL"/>
    <property type="match status" value="1"/>
</dbReference>
<dbReference type="InterPro" id="IPR051264">
    <property type="entry name" value="FAD-oxidored/transferase_4"/>
</dbReference>
<dbReference type="Pfam" id="PF02913">
    <property type="entry name" value="FAD-oxidase_C"/>
    <property type="match status" value="1"/>
</dbReference>
<dbReference type="STRING" id="1330018.A0A167JD09"/>
<dbReference type="EMBL" id="KV417301">
    <property type="protein sequence ID" value="KZO93470.1"/>
    <property type="molecule type" value="Genomic_DNA"/>
</dbReference>
<dbReference type="FunFam" id="1.10.45.10:FF:000001">
    <property type="entry name" value="D-lactate dehydrogenase mitochondrial"/>
    <property type="match status" value="1"/>
</dbReference>
<comment type="similarity">
    <text evidence="2">Belongs to the FAD-binding oxidoreductase/transferase type 4 family.</text>
</comment>
<dbReference type="InterPro" id="IPR006094">
    <property type="entry name" value="Oxid_FAD_bind_N"/>
</dbReference>
<evidence type="ECO:0000259" key="7">
    <source>
        <dbReference type="PROSITE" id="PS51387"/>
    </source>
</evidence>
<dbReference type="Proteomes" id="UP000076738">
    <property type="component" value="Unassembled WGS sequence"/>
</dbReference>
<evidence type="ECO:0000256" key="3">
    <source>
        <dbReference type="ARBA" id="ARBA00022630"/>
    </source>
</evidence>
<dbReference type="GO" id="GO:0071949">
    <property type="term" value="F:FAD binding"/>
    <property type="evidence" value="ECO:0007669"/>
    <property type="project" value="InterPro"/>
</dbReference>
<keyword evidence="9" id="KW-1185">Reference proteome</keyword>
<sequence length="512" mass="55034">MFTRSLRRAPPGVRRLASLPRALSTLTSSDIEHFLTFLPSNQVQASLSPGSTPQDELASYNTDWMGKYIGGSRCVLRPRTTEEVSRIVRHCYERGLGVVPQGGNTGLVGGGVPKGADEVVINLGLMNQIRGFNASSGVLTADAGCVLQTLNTFLTTKGHVMPLDLGAKGSCQIGGNVSTNAGGLRMVRYGSLHANVLGLEVVMPDGRVVHGLRGLRKDNTGYHLHHLFIGAEGTLGVVTGVSLLTPPLSPSVNLALLRLPDYASVLAVFGQLRSKLGEILSAVEYFDHTAWAVVNGDGEAGKEVERQVFGADDVPPGVNLIIETSGSVREHDEAKLSLLLEELLEGPHVLTGSLAQDETQLARMWELREGIAEACGKAGKVYKYDVSVPIQEWENVLETLRARAEEKSGGLIERVVGFGHIGDGNLHINVVCSRYDKQIEQLLEPFMFELVASKKGSISAEHGLGVQKAKYIHYSKTPLEIELMRTIKNAFDPKGIMNPGKVVLPVGAGVDN</sequence>